<evidence type="ECO:0000256" key="3">
    <source>
        <dbReference type="ARBA" id="ARBA00022833"/>
    </source>
</evidence>
<gene>
    <name evidence="6" type="ORF">PACLA_8A030736</name>
</gene>
<dbReference type="PANTHER" id="PTHR13267:SF3">
    <property type="entry name" value="ZINC FINGER PROTEIN 277"/>
    <property type="match status" value="1"/>
</dbReference>
<dbReference type="OrthoDB" id="278606at2759"/>
<dbReference type="EMBL" id="CACRXK020000987">
    <property type="protein sequence ID" value="CAB3986248.1"/>
    <property type="molecule type" value="Genomic_DNA"/>
</dbReference>
<reference evidence="6" key="1">
    <citation type="submission" date="2020-04" db="EMBL/GenBank/DDBJ databases">
        <authorList>
            <person name="Alioto T."/>
            <person name="Alioto T."/>
            <person name="Gomez Garrido J."/>
        </authorList>
    </citation>
    <scope>NUCLEOTIDE SEQUENCE</scope>
    <source>
        <strain evidence="6">A484AB</strain>
    </source>
</reference>
<dbReference type="GO" id="GO:0008270">
    <property type="term" value="F:zinc ion binding"/>
    <property type="evidence" value="ECO:0007669"/>
    <property type="project" value="UniProtKB-KW"/>
</dbReference>
<dbReference type="PROSITE" id="PS50157">
    <property type="entry name" value="ZINC_FINGER_C2H2_2"/>
    <property type="match status" value="2"/>
</dbReference>
<evidence type="ECO:0000313" key="7">
    <source>
        <dbReference type="Proteomes" id="UP001152795"/>
    </source>
</evidence>
<dbReference type="Pfam" id="PF12756">
    <property type="entry name" value="zf-C2H2_2"/>
    <property type="match status" value="2"/>
</dbReference>
<name>A0A7D9HNX3_PARCT</name>
<comment type="caution">
    <text evidence="6">The sequence shown here is derived from an EMBL/GenBank/DDBJ whole genome shotgun (WGS) entry which is preliminary data.</text>
</comment>
<dbReference type="PANTHER" id="PTHR13267">
    <property type="entry name" value="ZINC FINGER PROTEIN 277"/>
    <property type="match status" value="1"/>
</dbReference>
<protein>
    <submittedName>
        <fullName evidence="6">Zinc finger 277</fullName>
    </submittedName>
</protein>
<proteinExistence type="inferred from homology"/>
<dbReference type="Gene3D" id="3.30.160.60">
    <property type="entry name" value="Classic Zinc Finger"/>
    <property type="match status" value="2"/>
</dbReference>
<dbReference type="Proteomes" id="UP001152795">
    <property type="component" value="Unassembled WGS sequence"/>
</dbReference>
<dbReference type="InterPro" id="IPR013087">
    <property type="entry name" value="Znf_C2H2_type"/>
</dbReference>
<evidence type="ECO:0000256" key="5">
    <source>
        <dbReference type="SAM" id="MobiDB-lite"/>
    </source>
</evidence>
<accession>A0A7D9HNX3</accession>
<dbReference type="SUPFAM" id="SSF57667">
    <property type="entry name" value="beta-beta-alpha zinc fingers"/>
    <property type="match status" value="2"/>
</dbReference>
<dbReference type="InterPro" id="IPR036236">
    <property type="entry name" value="Znf_C2H2_sf"/>
</dbReference>
<dbReference type="AlphaFoldDB" id="A0A7D9HNX3"/>
<evidence type="ECO:0000256" key="1">
    <source>
        <dbReference type="ARBA" id="ARBA00022723"/>
    </source>
</evidence>
<evidence type="ECO:0000313" key="6">
    <source>
        <dbReference type="EMBL" id="CAB3986248.1"/>
    </source>
</evidence>
<sequence>MATEQEQGSGRVVKQSMGELSYDHPVLEPLCFPEHNSKANFSIPLFCLLCDKMFKDVGMEKSDSLLHHLLVEHQFVIADVDLIADFKSYIHYWKRRFRESPITDFCSVININSRAEDIGPKLQYNLLCDGLPEDKQLREQLQMNKLQDMLQHQQQERTDSHFSRDCLFCNDHFEGNRSVLFQHMVDKHAFNVGLPDNLVHVNELLDKLEEKLNNLQCLFCEKTFKDRPTLKDHMRKKQHKKINPKNKEFDKYYLINYLEVGKNWHDILDEDDSEMNRKSKYETWEDWQEESIPIHCLFCEVTSPSTQDILTHMNKCHNFDLLKIKKNQGLNFYEEVKIVNYIRRQVYSFKCIFCKEKFNSKEALLRHLEEMCHFELPDRKYSWDQPQYFFPTFENDGLLCGLPDDEDEDEVDDNFCENTACGNDDGVNGAIHDSQNYSHHGNIRQYSEINYDVKNENTGGINICEKDDDHVGNVGLVCDHAMVGNDKQPDNKCGSDDCGDDGTHAKNVKHGTENEVNQEIGFPAVLVNNDDGCEVCDHTMGGTGKQPDDKCGSDDCGDDGTHARNVKHGTKNDVNQEIDFPVVMVNNDDSELCDHAMGGTDKQPDNKCDSNDCGDDGMHGRNVKHGTKNEVNQEIGFPAVMVNNDDGEVCDHAIGGSDKQPDNKYSNDSGDDDGEHDGNVGHHSKNKLDNDSHAMLVKSDNGGDKNAAKTGCDNKNADCAGNAQACDSCDSENSNTRQ</sequence>
<dbReference type="SMART" id="SM00355">
    <property type="entry name" value="ZnF_C2H2"/>
    <property type="match status" value="5"/>
</dbReference>
<evidence type="ECO:0000256" key="4">
    <source>
        <dbReference type="ARBA" id="ARBA00034119"/>
    </source>
</evidence>
<keyword evidence="1" id="KW-0479">Metal-binding</keyword>
<evidence type="ECO:0000256" key="2">
    <source>
        <dbReference type="ARBA" id="ARBA00022771"/>
    </source>
</evidence>
<feature type="region of interest" description="Disordered" evidence="5">
    <location>
        <begin position="651"/>
        <end position="714"/>
    </location>
</feature>
<keyword evidence="2" id="KW-0863">Zinc-finger</keyword>
<dbReference type="InterPro" id="IPR040048">
    <property type="entry name" value="ZNF277"/>
</dbReference>
<dbReference type="InterPro" id="IPR041661">
    <property type="entry name" value="ZN622/Rei1/Reh1_Znf-C2H2"/>
</dbReference>
<keyword evidence="3" id="KW-0862">Zinc</keyword>
<organism evidence="6 7">
    <name type="scientific">Paramuricea clavata</name>
    <name type="common">Red gorgonian</name>
    <name type="synonym">Violescent sea-whip</name>
    <dbReference type="NCBI Taxonomy" id="317549"/>
    <lineage>
        <taxon>Eukaryota</taxon>
        <taxon>Metazoa</taxon>
        <taxon>Cnidaria</taxon>
        <taxon>Anthozoa</taxon>
        <taxon>Octocorallia</taxon>
        <taxon>Malacalcyonacea</taxon>
        <taxon>Plexauridae</taxon>
        <taxon>Paramuricea</taxon>
    </lineage>
</organism>
<keyword evidence="7" id="KW-1185">Reference proteome</keyword>
<feature type="compositionally biased region" description="Basic and acidic residues" evidence="5">
    <location>
        <begin position="676"/>
        <end position="692"/>
    </location>
</feature>
<dbReference type="PROSITE" id="PS00028">
    <property type="entry name" value="ZINC_FINGER_C2H2_1"/>
    <property type="match status" value="2"/>
</dbReference>
<comment type="similarity">
    <text evidence="4">Belongs to the ZNF277 family.</text>
</comment>